<dbReference type="RefSeq" id="WP_218282393.1">
    <property type="nucleotide sequence ID" value="NZ_CP078093.1"/>
</dbReference>
<sequence length="272" mass="30852">MYKLVVSDMDGTLLNSENEVSEGNKRAFKDLLDNDIHVAIATGRIYTSARVYAKHLGIVTPVIACNGAIVRNLKNDEIIYESHIDKEDCLKVLEVAKKYDVYFHFYTANTFYTERLAHSSLKYSEWNKTLKEEDRIDIRIIDNAYKHIERSKENIYKIQMISDDQALLSNVRKELEALGTIEICKSWHNNIEIMNKGVSKGNALHQLAQSLGIKREEIISFGDNENDISMLTYAGLGVAMGNAEEFVKSSADYVTDTNDKDGVAKALRKFVL</sequence>
<evidence type="ECO:0000313" key="1">
    <source>
        <dbReference type="EMBL" id="QXM05695.1"/>
    </source>
</evidence>
<evidence type="ECO:0000313" key="2">
    <source>
        <dbReference type="Proteomes" id="UP000886818"/>
    </source>
</evidence>
<gene>
    <name evidence="1" type="ORF">KVH43_09995</name>
</gene>
<keyword evidence="1" id="KW-0378">Hydrolase</keyword>
<dbReference type="SFLD" id="SFLDG01144">
    <property type="entry name" value="C2.B.4:_PGP_Like"/>
    <property type="match status" value="1"/>
</dbReference>
<dbReference type="PROSITE" id="PS01229">
    <property type="entry name" value="COF_2"/>
    <property type="match status" value="1"/>
</dbReference>
<reference evidence="1" key="1">
    <citation type="submission" date="2021-07" db="EMBL/GenBank/DDBJ databases">
        <title>Complete genome sequence of Crassaminicella sp. 143-21, isolated from a deep-sea hydrothermal vent.</title>
        <authorList>
            <person name="Li X."/>
        </authorList>
    </citation>
    <scope>NUCLEOTIDE SEQUENCE</scope>
    <source>
        <strain evidence="1">143-21</strain>
    </source>
</reference>
<protein>
    <submittedName>
        <fullName evidence="1">Cof-type HAD-IIB family hydrolase</fullName>
    </submittedName>
</protein>
<dbReference type="InterPro" id="IPR006379">
    <property type="entry name" value="HAD-SF_hydro_IIB"/>
</dbReference>
<dbReference type="SFLD" id="SFLDS00003">
    <property type="entry name" value="Haloacid_Dehalogenase"/>
    <property type="match status" value="1"/>
</dbReference>
<dbReference type="PANTHER" id="PTHR10000:SF8">
    <property type="entry name" value="HAD SUPERFAMILY HYDROLASE-LIKE, TYPE 3"/>
    <property type="match status" value="1"/>
</dbReference>
<dbReference type="Proteomes" id="UP000886818">
    <property type="component" value="Chromosome"/>
</dbReference>
<name>A0ABX8RD98_9CLOT</name>
<dbReference type="InterPro" id="IPR000150">
    <property type="entry name" value="Cof"/>
</dbReference>
<dbReference type="SFLD" id="SFLDG01140">
    <property type="entry name" value="C2.B:_Phosphomannomutase_and_P"/>
    <property type="match status" value="1"/>
</dbReference>
<dbReference type="GO" id="GO:0016787">
    <property type="term" value="F:hydrolase activity"/>
    <property type="evidence" value="ECO:0007669"/>
    <property type="project" value="UniProtKB-KW"/>
</dbReference>
<keyword evidence="2" id="KW-1185">Reference proteome</keyword>
<dbReference type="PANTHER" id="PTHR10000">
    <property type="entry name" value="PHOSPHOSERINE PHOSPHATASE"/>
    <property type="match status" value="1"/>
</dbReference>
<dbReference type="CDD" id="cd07516">
    <property type="entry name" value="HAD_Pase"/>
    <property type="match status" value="1"/>
</dbReference>
<accession>A0ABX8RD98</accession>
<organism evidence="1 2">
    <name type="scientific">Crassaminicella indica</name>
    <dbReference type="NCBI Taxonomy" id="2855394"/>
    <lineage>
        <taxon>Bacteria</taxon>
        <taxon>Bacillati</taxon>
        <taxon>Bacillota</taxon>
        <taxon>Clostridia</taxon>
        <taxon>Eubacteriales</taxon>
        <taxon>Clostridiaceae</taxon>
        <taxon>Crassaminicella</taxon>
    </lineage>
</organism>
<proteinExistence type="predicted"/>
<dbReference type="EMBL" id="CP078093">
    <property type="protein sequence ID" value="QXM05695.1"/>
    <property type="molecule type" value="Genomic_DNA"/>
</dbReference>
<dbReference type="PROSITE" id="PS01228">
    <property type="entry name" value="COF_1"/>
    <property type="match status" value="1"/>
</dbReference>
<dbReference type="Pfam" id="PF08282">
    <property type="entry name" value="Hydrolase_3"/>
    <property type="match status" value="1"/>
</dbReference>
<dbReference type="NCBIfam" id="TIGR01484">
    <property type="entry name" value="HAD-SF-IIB"/>
    <property type="match status" value="1"/>
</dbReference>
<dbReference type="NCBIfam" id="TIGR00099">
    <property type="entry name" value="Cof-subfamily"/>
    <property type="match status" value="1"/>
</dbReference>